<dbReference type="AlphaFoldDB" id="A0A1G4BJG9"/>
<dbReference type="RefSeq" id="XP_022478723.1">
    <property type="nucleotide sequence ID" value="XM_022614721.1"/>
</dbReference>
<gene>
    <name evidence="1" type="ORF">CORC01_03071</name>
</gene>
<dbReference type="EMBL" id="MJBS01000018">
    <property type="protein sequence ID" value="OHF01581.1"/>
    <property type="molecule type" value="Genomic_DNA"/>
</dbReference>
<protein>
    <submittedName>
        <fullName evidence="1">Uncharacterized protein</fullName>
    </submittedName>
</protein>
<accession>A0A1G4BJG9</accession>
<keyword evidence="2" id="KW-1185">Reference proteome</keyword>
<dbReference type="Proteomes" id="UP000176998">
    <property type="component" value="Unassembled WGS sequence"/>
</dbReference>
<reference evidence="1 2" key="1">
    <citation type="submission" date="2016-09" db="EMBL/GenBank/DDBJ databases">
        <authorList>
            <person name="Capua I."/>
            <person name="De Benedictis P."/>
            <person name="Joannis T."/>
            <person name="Lombin L.H."/>
            <person name="Cattoli G."/>
        </authorList>
    </citation>
    <scope>NUCLEOTIDE SEQUENCE [LARGE SCALE GENOMIC DNA]</scope>
    <source>
        <strain evidence="1 2">IMI 309357</strain>
    </source>
</reference>
<sequence length="91" mass="9408">MYGLHDAANPISAAVPARPVSPRLASTSGIISEKDAAAGSSMNAASIVVCEILLLNVGAPETNIPRWTSKSSACKSIRAVLKRPCMGLVVF</sequence>
<evidence type="ECO:0000313" key="1">
    <source>
        <dbReference type="EMBL" id="OHF01581.1"/>
    </source>
</evidence>
<organism evidence="1 2">
    <name type="scientific">Colletotrichum orchidophilum</name>
    <dbReference type="NCBI Taxonomy" id="1209926"/>
    <lineage>
        <taxon>Eukaryota</taxon>
        <taxon>Fungi</taxon>
        <taxon>Dikarya</taxon>
        <taxon>Ascomycota</taxon>
        <taxon>Pezizomycotina</taxon>
        <taxon>Sordariomycetes</taxon>
        <taxon>Hypocreomycetidae</taxon>
        <taxon>Glomerellales</taxon>
        <taxon>Glomerellaceae</taxon>
        <taxon>Colletotrichum</taxon>
    </lineage>
</organism>
<evidence type="ECO:0000313" key="2">
    <source>
        <dbReference type="Proteomes" id="UP000176998"/>
    </source>
</evidence>
<name>A0A1G4BJG9_9PEZI</name>
<proteinExistence type="predicted"/>
<dbReference type="GeneID" id="34556231"/>
<comment type="caution">
    <text evidence="1">The sequence shown here is derived from an EMBL/GenBank/DDBJ whole genome shotgun (WGS) entry which is preliminary data.</text>
</comment>